<proteinExistence type="predicted"/>
<dbReference type="KEGG" id="tnr:Thena_1829"/>
<dbReference type="EMBL" id="CP002690">
    <property type="protein sequence ID" value="AEE15435.1"/>
    <property type="molecule type" value="Genomic_DNA"/>
</dbReference>
<organism evidence="1 2">
    <name type="scientific">Thermodesulfobium narugense DSM 14796</name>
    <dbReference type="NCBI Taxonomy" id="747365"/>
    <lineage>
        <taxon>Bacteria</taxon>
        <taxon>Pseudomonadati</taxon>
        <taxon>Thermodesulfobiota</taxon>
        <taxon>Thermodesulfobiia</taxon>
        <taxon>Thermodesulfobiales</taxon>
        <taxon>Thermodesulfobiaceae</taxon>
        <taxon>Thermodesulfobium</taxon>
    </lineage>
</organism>
<evidence type="ECO:0000313" key="2">
    <source>
        <dbReference type="Proteomes" id="UP000011765"/>
    </source>
</evidence>
<keyword evidence="2" id="KW-1185">Reference proteome</keyword>
<sequence>MDVHKKISGGLIKIYSNHYVEEKILEKIIFENI</sequence>
<protein>
    <submittedName>
        <fullName evidence="1">Uncharacterized protein</fullName>
    </submittedName>
</protein>
<dbReference type="HOGENOM" id="CLU_3384273_0_0_9"/>
<reference evidence="1 2" key="1">
    <citation type="submission" date="2011-04" db="EMBL/GenBank/DDBJ databases">
        <title>The complete genome of Thermodesulfobium narugense DSM 14796.</title>
        <authorList>
            <consortium name="US DOE Joint Genome Institute (JGI-PGF)"/>
            <person name="Lucas S."/>
            <person name="Han J."/>
            <person name="Lapidus A."/>
            <person name="Bruce D."/>
            <person name="Goodwin L."/>
            <person name="Pitluck S."/>
            <person name="Peters L."/>
            <person name="Kyrpides N."/>
            <person name="Mavromatis K."/>
            <person name="Pagani I."/>
            <person name="Ivanova N."/>
            <person name="Ovchinnikova G."/>
            <person name="Zhang X."/>
            <person name="Saunders L."/>
            <person name="Detter J.C."/>
            <person name="Tapia R."/>
            <person name="Han C."/>
            <person name="Land M."/>
            <person name="Hauser L."/>
            <person name="Markowitz V."/>
            <person name="Cheng J.-F."/>
            <person name="Hugenholtz P."/>
            <person name="Woyke T."/>
            <person name="Wu D."/>
            <person name="Spring S."/>
            <person name="Schroeder M."/>
            <person name="Brambilla E."/>
            <person name="Klenk H.-P."/>
            <person name="Eisen J.A."/>
        </authorList>
    </citation>
    <scope>NUCLEOTIDE SEQUENCE [LARGE SCALE GENOMIC DNA]</scope>
    <source>
        <strain evidence="1 2">DSM 14796</strain>
    </source>
</reference>
<dbReference type="STRING" id="747365.Thena_1829"/>
<accession>M1E988</accession>
<name>M1E988_9BACT</name>
<dbReference type="AlphaFoldDB" id="M1E988"/>
<dbReference type="Proteomes" id="UP000011765">
    <property type="component" value="Chromosome"/>
</dbReference>
<gene>
    <name evidence="1" type="ORF">Thena_1829</name>
</gene>
<evidence type="ECO:0000313" key="1">
    <source>
        <dbReference type="EMBL" id="AEE15435.1"/>
    </source>
</evidence>